<dbReference type="Proteomes" id="UP001433508">
    <property type="component" value="Unassembled WGS sequence"/>
</dbReference>
<sequence>MDSRRSRASFSLCVLFFHSLLIQLVYPITLETFSFTFLIYPFGPILIARFSAFRTAFGVLNWVCRRVAVCPRLSIRRLDRNWH</sequence>
<dbReference type="EMBL" id="MU971444">
    <property type="protein sequence ID" value="KAK9234877.1"/>
    <property type="molecule type" value="Genomic_DNA"/>
</dbReference>
<reference evidence="2" key="1">
    <citation type="journal article" date="2024" name="Front. Bioeng. Biotechnol.">
        <title>Genome-scale model development and genomic sequencing of the oleaginous clade Lipomyces.</title>
        <authorList>
            <person name="Czajka J.J."/>
            <person name="Han Y."/>
            <person name="Kim J."/>
            <person name="Mondo S.J."/>
            <person name="Hofstad B.A."/>
            <person name="Robles A."/>
            <person name="Haridas S."/>
            <person name="Riley R."/>
            <person name="LaButti K."/>
            <person name="Pangilinan J."/>
            <person name="Andreopoulos W."/>
            <person name="Lipzen A."/>
            <person name="Yan J."/>
            <person name="Wang M."/>
            <person name="Ng V."/>
            <person name="Grigoriev I.V."/>
            <person name="Spatafora J.W."/>
            <person name="Magnuson J.K."/>
            <person name="Baker S.E."/>
            <person name="Pomraning K.R."/>
        </authorList>
    </citation>
    <scope>NUCLEOTIDE SEQUENCE [LARGE SCALE GENOMIC DNA]</scope>
    <source>
        <strain evidence="2">CBS 7786</strain>
    </source>
</reference>
<accession>A0ACC3SVS3</accession>
<keyword evidence="2" id="KW-1185">Reference proteome</keyword>
<gene>
    <name evidence="1" type="ORF">V1525DRAFT_411723</name>
</gene>
<evidence type="ECO:0000313" key="2">
    <source>
        <dbReference type="Proteomes" id="UP001433508"/>
    </source>
</evidence>
<name>A0ACC3SVS3_LIPKO</name>
<evidence type="ECO:0000313" key="1">
    <source>
        <dbReference type="EMBL" id="KAK9234877.1"/>
    </source>
</evidence>
<proteinExistence type="predicted"/>
<comment type="caution">
    <text evidence="1">The sequence shown here is derived from an EMBL/GenBank/DDBJ whole genome shotgun (WGS) entry which is preliminary data.</text>
</comment>
<protein>
    <submittedName>
        <fullName evidence="1">Uncharacterized protein</fullName>
    </submittedName>
</protein>
<organism evidence="1 2">
    <name type="scientific">Lipomyces kononenkoae</name>
    <name type="common">Yeast</name>
    <dbReference type="NCBI Taxonomy" id="34357"/>
    <lineage>
        <taxon>Eukaryota</taxon>
        <taxon>Fungi</taxon>
        <taxon>Dikarya</taxon>
        <taxon>Ascomycota</taxon>
        <taxon>Saccharomycotina</taxon>
        <taxon>Lipomycetes</taxon>
        <taxon>Lipomycetales</taxon>
        <taxon>Lipomycetaceae</taxon>
        <taxon>Lipomyces</taxon>
    </lineage>
</organism>